<dbReference type="AlphaFoldDB" id="A0AAP0EWF0"/>
<proteinExistence type="predicted"/>
<keyword evidence="1" id="KW-0812">Transmembrane</keyword>
<feature type="transmembrane region" description="Helical" evidence="1">
    <location>
        <begin position="32"/>
        <end position="52"/>
    </location>
</feature>
<gene>
    <name evidence="2" type="ORF">Syun_024998</name>
</gene>
<name>A0AAP0EWF0_9MAGN</name>
<feature type="transmembrane region" description="Helical" evidence="1">
    <location>
        <begin position="79"/>
        <end position="104"/>
    </location>
</feature>
<comment type="caution">
    <text evidence="2">The sequence shown here is derived from an EMBL/GenBank/DDBJ whole genome shotgun (WGS) entry which is preliminary data.</text>
</comment>
<evidence type="ECO:0000313" key="2">
    <source>
        <dbReference type="EMBL" id="KAK9097953.1"/>
    </source>
</evidence>
<evidence type="ECO:0000256" key="1">
    <source>
        <dbReference type="SAM" id="Phobius"/>
    </source>
</evidence>
<keyword evidence="1" id="KW-1133">Transmembrane helix</keyword>
<feature type="transmembrane region" description="Helical" evidence="1">
    <location>
        <begin position="164"/>
        <end position="193"/>
    </location>
</feature>
<dbReference type="EMBL" id="JBBNAF010000011">
    <property type="protein sequence ID" value="KAK9097953.1"/>
    <property type="molecule type" value="Genomic_DNA"/>
</dbReference>
<organism evidence="2 3">
    <name type="scientific">Stephania yunnanensis</name>
    <dbReference type="NCBI Taxonomy" id="152371"/>
    <lineage>
        <taxon>Eukaryota</taxon>
        <taxon>Viridiplantae</taxon>
        <taxon>Streptophyta</taxon>
        <taxon>Embryophyta</taxon>
        <taxon>Tracheophyta</taxon>
        <taxon>Spermatophyta</taxon>
        <taxon>Magnoliopsida</taxon>
        <taxon>Ranunculales</taxon>
        <taxon>Menispermaceae</taxon>
        <taxon>Menispermoideae</taxon>
        <taxon>Cissampelideae</taxon>
        <taxon>Stephania</taxon>
    </lineage>
</organism>
<dbReference type="Proteomes" id="UP001420932">
    <property type="component" value="Unassembled WGS sequence"/>
</dbReference>
<feature type="transmembrane region" description="Helical" evidence="1">
    <location>
        <begin position="138"/>
        <end position="158"/>
    </location>
</feature>
<keyword evidence="1" id="KW-0472">Membrane</keyword>
<feature type="transmembrane region" description="Helical" evidence="1">
    <location>
        <begin position="255"/>
        <end position="276"/>
    </location>
</feature>
<protein>
    <submittedName>
        <fullName evidence="2">Uncharacterized protein</fullName>
    </submittedName>
</protein>
<reference evidence="2 3" key="1">
    <citation type="submission" date="2024-01" db="EMBL/GenBank/DDBJ databases">
        <title>Genome assemblies of Stephania.</title>
        <authorList>
            <person name="Yang L."/>
        </authorList>
    </citation>
    <scope>NUCLEOTIDE SEQUENCE [LARGE SCALE GENOMIC DNA]</scope>
    <source>
        <strain evidence="2">YNDBR</strain>
        <tissue evidence="2">Leaf</tissue>
    </source>
</reference>
<keyword evidence="3" id="KW-1185">Reference proteome</keyword>
<evidence type="ECO:0000313" key="3">
    <source>
        <dbReference type="Proteomes" id="UP001420932"/>
    </source>
</evidence>
<accession>A0AAP0EWF0</accession>
<sequence length="312" mass="34996">MLPRTMKKSYEVLGVGGILKQASRLAFGDDKLVTSSVILLLPITVLTINLHLAAPLSRNAKPAADGDSFKIFKEINSDLVGICAALVFSLIFYATFLFGVIFIVRHTNDIYMRKSTSLKELLSRTATMWKKKVTSSPSFSVAFVYFFLLQHMFLYLPMASAKSAASLVVCVCAINHVYLIVPSTLGYVVYILGAGDEAKEANILQTARHMIGEVKVRVHLMLFVIQMCAPISLLFRLKLQYQRHSEVLRYAMEFLLVVLIGICQRCIFMFFTVFYLEKKGERLKSGINTRIVHFSQVCVANSTLVISIHSFV</sequence>
<feature type="transmembrane region" description="Helical" evidence="1">
    <location>
        <begin position="214"/>
        <end position="235"/>
    </location>
</feature>